<dbReference type="CDD" id="cd01949">
    <property type="entry name" value="GGDEF"/>
    <property type="match status" value="1"/>
</dbReference>
<dbReference type="GO" id="GO:0003824">
    <property type="term" value="F:catalytic activity"/>
    <property type="evidence" value="ECO:0007669"/>
    <property type="project" value="UniProtKB-ARBA"/>
</dbReference>
<reference evidence="4 5" key="1">
    <citation type="submission" date="2015-11" db="EMBL/GenBank/DDBJ databases">
        <title>Expanding the genomic diversity of Burkholderia species for the development of highly accurate diagnostics.</title>
        <authorList>
            <person name="Sahl J."/>
            <person name="Keim P."/>
            <person name="Wagner D."/>
        </authorList>
    </citation>
    <scope>NUCLEOTIDE SEQUENCE [LARGE SCALE GENOMIC DNA]</scope>
    <source>
        <strain evidence="4 5">MSMB2087WGS</strain>
    </source>
</reference>
<dbReference type="Gene3D" id="3.30.70.270">
    <property type="match status" value="1"/>
</dbReference>
<evidence type="ECO:0000313" key="4">
    <source>
        <dbReference type="EMBL" id="KWA78509.1"/>
    </source>
</evidence>
<dbReference type="NCBIfam" id="TIGR00254">
    <property type="entry name" value="GGDEF"/>
    <property type="match status" value="1"/>
</dbReference>
<dbReference type="Proteomes" id="UP000060630">
    <property type="component" value="Unassembled WGS sequence"/>
</dbReference>
<comment type="caution">
    <text evidence="4">The sequence shown here is derived from an EMBL/GenBank/DDBJ whole genome shotgun (WGS) entry which is preliminary data.</text>
</comment>
<sequence>MKTIAKAALAERKRFRNLLLLVMIGLSVMGCIVGLEMYDVLQDVAAVRRSTTVLPAARNLLDALKDAETSQRGYLLTDDPKYLEPYRQGTTNTVTASEVLRDALANESASRSLLEQLMRDRDVKLAEMAQTIALRDEVGRAAALAVVRTDVGQRAMDRLRADMAILIGHWFNLREAAFVDLNRRLMTMGAAFSAFGLLVLVLLLVTAQLQRRSMSAISSHVAALDAASTKDALTGLANRRGLLAYLQAKCESATIDARRVGLMYLDLDGFKSINDALGHAAGDDVLRAAGTAFARCLRQNDCLARMGGDEFVVVLPGIDSDDELHKIAKRLVSGAQALGRNIHDGRFPISVSIGIATYPDRIADPHDLLAGADRAMYVAKQAGRCRYHFHEGQRAANVVCLDRVIADRHVQGESRARSIDASAAGNYVSSSGDAQENR</sequence>
<accession>A0A106A5S1</accession>
<organism evidence="4 5">
    <name type="scientific">Burkholderia ubonensis</name>
    <dbReference type="NCBI Taxonomy" id="101571"/>
    <lineage>
        <taxon>Bacteria</taxon>
        <taxon>Pseudomonadati</taxon>
        <taxon>Pseudomonadota</taxon>
        <taxon>Betaproteobacteria</taxon>
        <taxon>Burkholderiales</taxon>
        <taxon>Burkholderiaceae</taxon>
        <taxon>Burkholderia</taxon>
        <taxon>Burkholderia cepacia complex</taxon>
    </lineage>
</organism>
<dbReference type="Pfam" id="PF05227">
    <property type="entry name" value="CHASE3"/>
    <property type="match status" value="1"/>
</dbReference>
<evidence type="ECO:0000259" key="3">
    <source>
        <dbReference type="PROSITE" id="PS50887"/>
    </source>
</evidence>
<evidence type="ECO:0000256" key="1">
    <source>
        <dbReference type="SAM" id="MobiDB-lite"/>
    </source>
</evidence>
<feature type="transmembrane region" description="Helical" evidence="2">
    <location>
        <begin position="185"/>
        <end position="205"/>
    </location>
</feature>
<evidence type="ECO:0000256" key="2">
    <source>
        <dbReference type="SAM" id="Phobius"/>
    </source>
</evidence>
<dbReference type="AlphaFoldDB" id="A0A106A5S1"/>
<name>A0A106A5S1_9BURK</name>
<dbReference type="RefSeq" id="WP_059653931.1">
    <property type="nucleotide sequence ID" value="NZ_LOXJ01000018.1"/>
</dbReference>
<dbReference type="InterPro" id="IPR000160">
    <property type="entry name" value="GGDEF_dom"/>
</dbReference>
<feature type="domain" description="GGDEF" evidence="3">
    <location>
        <begin position="258"/>
        <end position="392"/>
    </location>
</feature>
<keyword evidence="2" id="KW-0472">Membrane</keyword>
<dbReference type="InterPro" id="IPR052163">
    <property type="entry name" value="DGC-Regulatory_Protein"/>
</dbReference>
<dbReference type="InterPro" id="IPR029787">
    <property type="entry name" value="Nucleotide_cyclase"/>
</dbReference>
<dbReference type="EMBL" id="LPHD01000143">
    <property type="protein sequence ID" value="KWA78509.1"/>
    <property type="molecule type" value="Genomic_DNA"/>
</dbReference>
<keyword evidence="2" id="KW-0812">Transmembrane</keyword>
<dbReference type="PROSITE" id="PS50887">
    <property type="entry name" value="GGDEF"/>
    <property type="match status" value="1"/>
</dbReference>
<feature type="region of interest" description="Disordered" evidence="1">
    <location>
        <begin position="415"/>
        <end position="438"/>
    </location>
</feature>
<dbReference type="InterPro" id="IPR043128">
    <property type="entry name" value="Rev_trsase/Diguanyl_cyclase"/>
</dbReference>
<evidence type="ECO:0000313" key="5">
    <source>
        <dbReference type="Proteomes" id="UP000060630"/>
    </source>
</evidence>
<dbReference type="CDD" id="cd19410">
    <property type="entry name" value="HK9-like_sensor"/>
    <property type="match status" value="1"/>
</dbReference>
<dbReference type="PROSITE" id="PS51257">
    <property type="entry name" value="PROKAR_LIPOPROTEIN"/>
    <property type="match status" value="1"/>
</dbReference>
<dbReference type="PANTHER" id="PTHR46663:SF2">
    <property type="entry name" value="GGDEF DOMAIN-CONTAINING PROTEIN"/>
    <property type="match status" value="1"/>
</dbReference>
<dbReference type="PANTHER" id="PTHR46663">
    <property type="entry name" value="DIGUANYLATE CYCLASE DGCT-RELATED"/>
    <property type="match status" value="1"/>
</dbReference>
<dbReference type="SUPFAM" id="SSF55073">
    <property type="entry name" value="Nucleotide cyclase"/>
    <property type="match status" value="1"/>
</dbReference>
<dbReference type="SMART" id="SM00267">
    <property type="entry name" value="GGDEF"/>
    <property type="match status" value="1"/>
</dbReference>
<keyword evidence="2" id="KW-1133">Transmembrane helix</keyword>
<dbReference type="FunFam" id="3.30.70.270:FF:000001">
    <property type="entry name" value="Diguanylate cyclase domain protein"/>
    <property type="match status" value="1"/>
</dbReference>
<gene>
    <name evidence="4" type="ORF">WL29_33115</name>
</gene>
<protein>
    <recommendedName>
        <fullName evidence="3">GGDEF domain-containing protein</fullName>
    </recommendedName>
</protein>
<proteinExistence type="predicted"/>
<feature type="compositionally biased region" description="Polar residues" evidence="1">
    <location>
        <begin position="427"/>
        <end position="438"/>
    </location>
</feature>
<dbReference type="Pfam" id="PF00990">
    <property type="entry name" value="GGDEF"/>
    <property type="match status" value="1"/>
</dbReference>
<dbReference type="InterPro" id="IPR007891">
    <property type="entry name" value="CHASE3"/>
</dbReference>